<feature type="coiled-coil region" evidence="1">
    <location>
        <begin position="174"/>
        <end position="240"/>
    </location>
</feature>
<accession>A0A9J6DU14</accession>
<evidence type="ECO:0000256" key="2">
    <source>
        <dbReference type="SAM" id="MobiDB-lite"/>
    </source>
</evidence>
<dbReference type="SUPFAM" id="SSF140996">
    <property type="entry name" value="Hermes dimerisation domain"/>
    <property type="match status" value="1"/>
</dbReference>
<protein>
    <submittedName>
        <fullName evidence="3">Uncharacterized protein</fullName>
    </submittedName>
</protein>
<evidence type="ECO:0000256" key="1">
    <source>
        <dbReference type="SAM" id="Coils"/>
    </source>
</evidence>
<comment type="caution">
    <text evidence="3">The sequence shown here is derived from an EMBL/GenBank/DDBJ whole genome shotgun (WGS) entry which is preliminary data.</text>
</comment>
<name>A0A9J6DU14_RHIMP</name>
<evidence type="ECO:0000313" key="3">
    <source>
        <dbReference type="EMBL" id="KAH8025492.1"/>
    </source>
</evidence>
<proteinExistence type="predicted"/>
<dbReference type="GO" id="GO:0006357">
    <property type="term" value="P:regulation of transcription by RNA polymerase II"/>
    <property type="evidence" value="ECO:0007669"/>
    <property type="project" value="TreeGrafter"/>
</dbReference>
<sequence>MLSHSKAKTSYAWQHFGHLTYITRGKQKKIGTDCHCEKCLTKSSNDDDSKPFESKNSLARDLVLLIARDLLPFNLVHGEGLQDFFMKYGVINGIQELPDRTTLSRSALDDVYRSMHGLVKKTVVQGPRFCAVMYDLWTDSYRRRAYITFTCHLVNHGATTTCNSRPCERTRQGFDRLEKQMNARVKELEGYLREEREAREALEAQVAELDKAGQAKTAQLVRTVAELDEAREKQAQLEKRVEELVTPAAGDDASARAQNNERHAGGNADPQGVTDAARTSGNTERTRVTKKAPRQRREVGDRQPGPWLPWSTTVVPEHLQKCRLKTRGGAK</sequence>
<dbReference type="AlphaFoldDB" id="A0A9J6DU14"/>
<dbReference type="GO" id="GO:0005634">
    <property type="term" value="C:nucleus"/>
    <property type="evidence" value="ECO:0007669"/>
    <property type="project" value="TreeGrafter"/>
</dbReference>
<dbReference type="PANTHER" id="PTHR46169">
    <property type="entry name" value="DNA REPLICATION-RELATED ELEMENT FACTOR, ISOFORM A"/>
    <property type="match status" value="1"/>
</dbReference>
<gene>
    <name evidence="3" type="ORF">HPB51_008978</name>
</gene>
<keyword evidence="1" id="KW-0175">Coiled coil</keyword>
<reference evidence="3" key="2">
    <citation type="submission" date="2021-09" db="EMBL/GenBank/DDBJ databases">
        <authorList>
            <person name="Jia N."/>
            <person name="Wang J."/>
            <person name="Shi W."/>
            <person name="Du L."/>
            <person name="Sun Y."/>
            <person name="Zhan W."/>
            <person name="Jiang J."/>
            <person name="Wang Q."/>
            <person name="Zhang B."/>
            <person name="Ji P."/>
            <person name="Sakyi L.B."/>
            <person name="Cui X."/>
            <person name="Yuan T."/>
            <person name="Jiang B."/>
            <person name="Yang W."/>
            <person name="Lam T.T.-Y."/>
            <person name="Chang Q."/>
            <person name="Ding S."/>
            <person name="Wang X."/>
            <person name="Zhu J."/>
            <person name="Ruan X."/>
            <person name="Zhao L."/>
            <person name="Wei J."/>
            <person name="Que T."/>
            <person name="Du C."/>
            <person name="Cheng J."/>
            <person name="Dai P."/>
            <person name="Han X."/>
            <person name="Huang E."/>
            <person name="Gao Y."/>
            <person name="Liu J."/>
            <person name="Shao H."/>
            <person name="Ye R."/>
            <person name="Li L."/>
            <person name="Wei W."/>
            <person name="Wang X."/>
            <person name="Wang C."/>
            <person name="Huo Q."/>
            <person name="Li W."/>
            <person name="Guo W."/>
            <person name="Chen H."/>
            <person name="Chen S."/>
            <person name="Zhou L."/>
            <person name="Zhou L."/>
            <person name="Ni X."/>
            <person name="Tian J."/>
            <person name="Zhou Y."/>
            <person name="Sheng Y."/>
            <person name="Liu T."/>
            <person name="Pan Y."/>
            <person name="Xia L."/>
            <person name="Li J."/>
            <person name="Zhao F."/>
            <person name="Cao W."/>
        </authorList>
    </citation>
    <scope>NUCLEOTIDE SEQUENCE</scope>
    <source>
        <strain evidence="3">Rmic-2018</strain>
        <tissue evidence="3">Larvae</tissue>
    </source>
</reference>
<dbReference type="EMBL" id="JABSTU010000007">
    <property type="protein sequence ID" value="KAH8025492.1"/>
    <property type="molecule type" value="Genomic_DNA"/>
</dbReference>
<dbReference type="InterPro" id="IPR052717">
    <property type="entry name" value="Vacuolar_transposase_reg"/>
</dbReference>
<dbReference type="Proteomes" id="UP000821866">
    <property type="component" value="Unassembled WGS sequence"/>
</dbReference>
<evidence type="ECO:0000313" key="4">
    <source>
        <dbReference type="Proteomes" id="UP000821866"/>
    </source>
</evidence>
<reference evidence="3" key="1">
    <citation type="journal article" date="2020" name="Cell">
        <title>Large-Scale Comparative Analyses of Tick Genomes Elucidate Their Genetic Diversity and Vector Capacities.</title>
        <authorList>
            <consortium name="Tick Genome and Microbiome Consortium (TIGMIC)"/>
            <person name="Jia N."/>
            <person name="Wang J."/>
            <person name="Shi W."/>
            <person name="Du L."/>
            <person name="Sun Y."/>
            <person name="Zhan W."/>
            <person name="Jiang J.F."/>
            <person name="Wang Q."/>
            <person name="Zhang B."/>
            <person name="Ji P."/>
            <person name="Bell-Sakyi L."/>
            <person name="Cui X.M."/>
            <person name="Yuan T.T."/>
            <person name="Jiang B.G."/>
            <person name="Yang W.F."/>
            <person name="Lam T.T."/>
            <person name="Chang Q.C."/>
            <person name="Ding S.J."/>
            <person name="Wang X.J."/>
            <person name="Zhu J.G."/>
            <person name="Ruan X.D."/>
            <person name="Zhao L."/>
            <person name="Wei J.T."/>
            <person name="Ye R.Z."/>
            <person name="Que T.C."/>
            <person name="Du C.H."/>
            <person name="Zhou Y.H."/>
            <person name="Cheng J.X."/>
            <person name="Dai P.F."/>
            <person name="Guo W.B."/>
            <person name="Han X.H."/>
            <person name="Huang E.J."/>
            <person name="Li L.F."/>
            <person name="Wei W."/>
            <person name="Gao Y.C."/>
            <person name="Liu J.Z."/>
            <person name="Shao H.Z."/>
            <person name="Wang X."/>
            <person name="Wang C.C."/>
            <person name="Yang T.C."/>
            <person name="Huo Q.B."/>
            <person name="Li W."/>
            <person name="Chen H.Y."/>
            <person name="Chen S.E."/>
            <person name="Zhou L.G."/>
            <person name="Ni X.B."/>
            <person name="Tian J.H."/>
            <person name="Sheng Y."/>
            <person name="Liu T."/>
            <person name="Pan Y.S."/>
            <person name="Xia L.Y."/>
            <person name="Li J."/>
            <person name="Zhao F."/>
            <person name="Cao W.C."/>
        </authorList>
    </citation>
    <scope>NUCLEOTIDE SEQUENCE</scope>
    <source>
        <strain evidence="3">Rmic-2018</strain>
    </source>
</reference>
<feature type="region of interest" description="Disordered" evidence="2">
    <location>
        <begin position="245"/>
        <end position="312"/>
    </location>
</feature>
<organism evidence="3 4">
    <name type="scientific">Rhipicephalus microplus</name>
    <name type="common">Cattle tick</name>
    <name type="synonym">Boophilus microplus</name>
    <dbReference type="NCBI Taxonomy" id="6941"/>
    <lineage>
        <taxon>Eukaryota</taxon>
        <taxon>Metazoa</taxon>
        <taxon>Ecdysozoa</taxon>
        <taxon>Arthropoda</taxon>
        <taxon>Chelicerata</taxon>
        <taxon>Arachnida</taxon>
        <taxon>Acari</taxon>
        <taxon>Parasitiformes</taxon>
        <taxon>Ixodida</taxon>
        <taxon>Ixodoidea</taxon>
        <taxon>Ixodidae</taxon>
        <taxon>Rhipicephalinae</taxon>
        <taxon>Rhipicephalus</taxon>
        <taxon>Boophilus</taxon>
    </lineage>
</organism>
<dbReference type="VEuPathDB" id="VectorBase:LOC119162124"/>
<keyword evidence="4" id="KW-1185">Reference proteome</keyword>
<dbReference type="PANTHER" id="PTHR46169:SF29">
    <property type="entry name" value="DNA REPLICATION-RELATED ELEMENT FACTOR, ISOFORM A"/>
    <property type="match status" value="1"/>
</dbReference>